<feature type="domain" description="Helicase ATP-binding" evidence="8">
    <location>
        <begin position="270"/>
        <end position="508"/>
    </location>
</feature>
<dbReference type="Proteomes" id="UP000252118">
    <property type="component" value="Unassembled WGS sequence"/>
</dbReference>
<keyword evidence="2 6" id="KW-0547">Nucleotide-binding</keyword>
<dbReference type="PROSITE" id="PS51193">
    <property type="entry name" value="HELICASE_ATP_BIND_2"/>
    <property type="match status" value="1"/>
</dbReference>
<feature type="domain" description="Helicase ATP-binding" evidence="9">
    <location>
        <begin position="248"/>
        <end position="523"/>
    </location>
</feature>
<evidence type="ECO:0000313" key="10">
    <source>
        <dbReference type="EMBL" id="RBP02251.1"/>
    </source>
</evidence>
<dbReference type="InterPro" id="IPR045028">
    <property type="entry name" value="DinG/Rad3-like"/>
</dbReference>
<dbReference type="NCBIfam" id="TIGR01407">
    <property type="entry name" value="dinG_rel"/>
    <property type="match status" value="1"/>
</dbReference>
<dbReference type="GO" id="GO:0008408">
    <property type="term" value="F:3'-5' exonuclease activity"/>
    <property type="evidence" value="ECO:0007669"/>
    <property type="project" value="UniProtKB-UniRule"/>
</dbReference>
<dbReference type="Gene3D" id="3.30.420.10">
    <property type="entry name" value="Ribonuclease H-like superfamily/Ribonuclease H"/>
    <property type="match status" value="1"/>
</dbReference>
<dbReference type="EC" id="3.1.-.-" evidence="6 7"/>
<evidence type="ECO:0000256" key="6">
    <source>
        <dbReference type="HAMAP-Rule" id="MF_02206"/>
    </source>
</evidence>
<dbReference type="GO" id="GO:0016818">
    <property type="term" value="F:hydrolase activity, acting on acid anhydrides, in phosphorus-containing anhydrides"/>
    <property type="evidence" value="ECO:0007669"/>
    <property type="project" value="InterPro"/>
</dbReference>
<evidence type="ECO:0000259" key="9">
    <source>
        <dbReference type="PROSITE" id="PS51193"/>
    </source>
</evidence>
<evidence type="ECO:0000256" key="7">
    <source>
        <dbReference type="RuleBase" id="RU364106"/>
    </source>
</evidence>
<reference evidence="10 11" key="1">
    <citation type="submission" date="2018-06" db="EMBL/GenBank/DDBJ databases">
        <title>Freshwater and sediment microbial communities from various areas in North America, analyzing microbe dynamics in response to fracking.</title>
        <authorList>
            <person name="Lamendella R."/>
        </authorList>
    </citation>
    <scope>NUCLEOTIDE SEQUENCE [LARGE SCALE GENOMIC DNA]</scope>
    <source>
        <strain evidence="10 11">97B</strain>
    </source>
</reference>
<dbReference type="Pfam" id="PF13307">
    <property type="entry name" value="Helicase_C_2"/>
    <property type="match status" value="1"/>
</dbReference>
<evidence type="ECO:0000256" key="1">
    <source>
        <dbReference type="ARBA" id="ARBA00022722"/>
    </source>
</evidence>
<name>A0A366EIK4_9BACI</name>
<dbReference type="InterPro" id="IPR006555">
    <property type="entry name" value="ATP-dep_Helicase_C"/>
</dbReference>
<evidence type="ECO:0000256" key="2">
    <source>
        <dbReference type="ARBA" id="ARBA00022741"/>
    </source>
</evidence>
<evidence type="ECO:0000256" key="5">
    <source>
        <dbReference type="ARBA" id="ARBA00022840"/>
    </source>
</evidence>
<dbReference type="GO" id="GO:0006260">
    <property type="term" value="P:DNA replication"/>
    <property type="evidence" value="ECO:0007669"/>
    <property type="project" value="InterPro"/>
</dbReference>
<dbReference type="InterPro" id="IPR014013">
    <property type="entry name" value="Helic_SF1/SF2_ATP-bd_DinG/Rad3"/>
</dbReference>
<comment type="caution">
    <text evidence="10">The sequence shown here is derived from an EMBL/GenBank/DDBJ whole genome shotgun (WGS) entry which is preliminary data.</text>
</comment>
<dbReference type="FunFam" id="3.40.50.300:FF:000437">
    <property type="entry name" value="ATP-dependent DNA helicase DinG"/>
    <property type="match status" value="1"/>
</dbReference>
<proteinExistence type="inferred from homology"/>
<dbReference type="SUPFAM" id="SSF52540">
    <property type="entry name" value="P-loop containing nucleoside triphosphate hydrolases"/>
    <property type="match status" value="1"/>
</dbReference>
<dbReference type="InterPro" id="IPR013520">
    <property type="entry name" value="Ribonucl_H"/>
</dbReference>
<dbReference type="SUPFAM" id="SSF53098">
    <property type="entry name" value="Ribonuclease H-like"/>
    <property type="match status" value="1"/>
</dbReference>
<protein>
    <recommendedName>
        <fullName evidence="6 7">3'-5' exonuclease DinG</fullName>
        <ecNumber evidence="6 7">3.1.-.-</ecNumber>
    </recommendedName>
</protein>
<dbReference type="HAMAP" id="MF_02206">
    <property type="entry name" value="DinG_exonucl"/>
    <property type="match status" value="1"/>
</dbReference>
<dbReference type="GO" id="GO:0003677">
    <property type="term" value="F:DNA binding"/>
    <property type="evidence" value="ECO:0007669"/>
    <property type="project" value="InterPro"/>
</dbReference>
<dbReference type="PANTHER" id="PTHR11472:SF34">
    <property type="entry name" value="REGULATOR OF TELOMERE ELONGATION HELICASE 1"/>
    <property type="match status" value="1"/>
</dbReference>
<evidence type="ECO:0000259" key="8">
    <source>
        <dbReference type="PROSITE" id="PS51192"/>
    </source>
</evidence>
<dbReference type="PANTHER" id="PTHR11472">
    <property type="entry name" value="DNA REPAIR DEAD HELICASE RAD3/XP-D SUBFAMILY MEMBER"/>
    <property type="match status" value="1"/>
</dbReference>
<dbReference type="Gene3D" id="3.40.50.300">
    <property type="entry name" value="P-loop containing nucleotide triphosphate hydrolases"/>
    <property type="match status" value="2"/>
</dbReference>
<accession>A0A366EIK4</accession>
<dbReference type="GO" id="GO:0005524">
    <property type="term" value="F:ATP binding"/>
    <property type="evidence" value="ECO:0007669"/>
    <property type="project" value="UniProtKB-UniRule"/>
</dbReference>
<dbReference type="CDD" id="cd06127">
    <property type="entry name" value="DEDDh"/>
    <property type="match status" value="1"/>
</dbReference>
<keyword evidence="1 6" id="KW-0540">Nuclease</keyword>
<evidence type="ECO:0000256" key="3">
    <source>
        <dbReference type="ARBA" id="ARBA00022801"/>
    </source>
</evidence>
<dbReference type="SMART" id="SM00491">
    <property type="entry name" value="HELICc2"/>
    <property type="match status" value="1"/>
</dbReference>
<dbReference type="NCBIfam" id="TIGR00573">
    <property type="entry name" value="dnaq"/>
    <property type="match status" value="1"/>
</dbReference>
<dbReference type="InterPro" id="IPR027417">
    <property type="entry name" value="P-loop_NTPase"/>
</dbReference>
<dbReference type="NCBIfam" id="NF005981">
    <property type="entry name" value="PRK08074.1"/>
    <property type="match status" value="1"/>
</dbReference>
<gene>
    <name evidence="6 7" type="primary">dinG</name>
    <name evidence="10" type="ORF">DET59_11627</name>
</gene>
<dbReference type="InterPro" id="IPR012337">
    <property type="entry name" value="RNaseH-like_sf"/>
</dbReference>
<dbReference type="EMBL" id="QNRJ01000016">
    <property type="protein sequence ID" value="RBP02251.1"/>
    <property type="molecule type" value="Genomic_DNA"/>
</dbReference>
<evidence type="ECO:0000313" key="11">
    <source>
        <dbReference type="Proteomes" id="UP000252118"/>
    </source>
</evidence>
<dbReference type="Pfam" id="PF00929">
    <property type="entry name" value="RNase_T"/>
    <property type="match status" value="1"/>
</dbReference>
<dbReference type="RefSeq" id="WP_113970684.1">
    <property type="nucleotide sequence ID" value="NZ_QNRJ01000016.1"/>
</dbReference>
<dbReference type="AlphaFoldDB" id="A0A366EIK4"/>
<dbReference type="InterPro" id="IPR014001">
    <property type="entry name" value="Helicase_ATP-bd"/>
</dbReference>
<feature type="short sequence motif" description="DEAH box" evidence="6">
    <location>
        <begin position="462"/>
        <end position="465"/>
    </location>
</feature>
<comment type="function">
    <text evidence="6 7">3'-5' exonuclease.</text>
</comment>
<organism evidence="10 11">
    <name type="scientific">Rossellomorea aquimaris</name>
    <dbReference type="NCBI Taxonomy" id="189382"/>
    <lineage>
        <taxon>Bacteria</taxon>
        <taxon>Bacillati</taxon>
        <taxon>Bacillota</taxon>
        <taxon>Bacilli</taxon>
        <taxon>Bacillales</taxon>
        <taxon>Bacillaceae</taxon>
        <taxon>Rossellomorea</taxon>
    </lineage>
</organism>
<evidence type="ECO:0000256" key="4">
    <source>
        <dbReference type="ARBA" id="ARBA00022839"/>
    </source>
</evidence>
<feature type="binding site" evidence="6">
    <location>
        <begin position="283"/>
        <end position="290"/>
    </location>
    <ligand>
        <name>ATP</name>
        <dbReference type="ChEBI" id="CHEBI:30616"/>
    </ligand>
</feature>
<keyword evidence="5 6" id="KW-0067">ATP-binding</keyword>
<dbReference type="OrthoDB" id="9803913at2"/>
<keyword evidence="4 6" id="KW-0269">Exonuclease</keyword>
<dbReference type="GO" id="GO:0003678">
    <property type="term" value="F:DNA helicase activity"/>
    <property type="evidence" value="ECO:0007669"/>
    <property type="project" value="TreeGrafter"/>
</dbReference>
<dbReference type="InterPro" id="IPR036397">
    <property type="entry name" value="RNaseH_sf"/>
</dbReference>
<dbReference type="FunFam" id="3.30.420.10:FF:000045">
    <property type="entry name" value="3'-5' exonuclease DinG"/>
    <property type="match status" value="1"/>
</dbReference>
<dbReference type="InterPro" id="IPR006310">
    <property type="entry name" value="DinG"/>
</dbReference>
<sequence>MYPFKLVVIDLETTGNSPKKGEKIIQLSAVIIESGKIIDQFTSFVSPGKPIPAFIEELTGINDDMVKDAPAFHEIAPKILELLNHGVFVAHNVQFDLSFLQAELEDAGYNPFTGPSFDTVELAKVVLPSADSFKLTELSNSLELSHVRPHQADSDAYVTAEILLYFIEELSKLPLVTLENLHKLSRHLKSDLSLLFDRIVSEKQKHVEDLPRQLEVYRGLALRKKDASKKDVPPIEELHVDEPDIEEHLAQYVPFYEKRVQQMEMMDEIQHAFHESRHVVIEAGTGVGKSLGYLWPAVMFAKGSHEKVVISTYTIQLQEQLLHKEIKLLEKISPTPFRTVLLKGKNHYINLFKFEQSLREDESQYDVVLTKMQILVWLTRTESGDMDELNLTSGGQLFWNRLKHDGWHLPHTKDPWVGKDFYLFARKSAQEADIIITNHSMLLTDIVKESSMLPPYDYLVIDEAHHLEKSARQHLGVVMDYLSIKFSTSQLGTLDQKQLFYRLDQLISNHSVQMNTHSFELNSRISQFYIDLEEAIGVLTSVFYKKAKKRTGVQKIQLRITDEMKKSSYFQPVLMSMERVISGMKFVEKEFQQILETIKDKKIKLQDKEKALIEEFYSFLVDWAELRMNFQTVFLREMNNHVLWLDGDTRSLPNSLSIQAQPVTVNRNLQDEIFAKKKSVVLTSATLTVSGSFNYFLNEIGLIGQGVKQLQLTSPFDYNEVSRLFVPTDVPEIQQVQSEEYIEAISSHLIGVAQATKGRMLILFTSYDMLRKTYELMKESGLLEEYVLMAQGITSGSRTRLTKNFQRFDKAILFGTSSFWEGVDIPGEDLSCLAMVRLPFSPPDEPVNQAKSDILKAQGKNPFSSHSLPEAIIRFKQGVGRLIRRSSDRGIVIVYDRRVMTTRYGKAFLQSIPSMELKEGDLFDLVSWIEDWL</sequence>
<keyword evidence="10" id="KW-0347">Helicase</keyword>
<dbReference type="GO" id="GO:0003887">
    <property type="term" value="F:DNA-directed DNA polymerase activity"/>
    <property type="evidence" value="ECO:0007669"/>
    <property type="project" value="InterPro"/>
</dbReference>
<dbReference type="PROSITE" id="PS51192">
    <property type="entry name" value="HELICASE_ATP_BIND_1"/>
    <property type="match status" value="1"/>
</dbReference>
<dbReference type="InterPro" id="IPR006054">
    <property type="entry name" value="DnaQ"/>
</dbReference>
<dbReference type="SMART" id="SM00487">
    <property type="entry name" value="DEXDc"/>
    <property type="match status" value="1"/>
</dbReference>
<comment type="similarity">
    <text evidence="6 7">Belongs to the helicase family. DinG subfamily. Type 2 sub-subfamily.</text>
</comment>
<dbReference type="SMART" id="SM00479">
    <property type="entry name" value="EXOIII"/>
    <property type="match status" value="1"/>
</dbReference>
<keyword evidence="3 6" id="KW-0378">Hydrolase</keyword>